<evidence type="ECO:0000256" key="10">
    <source>
        <dbReference type="RuleBase" id="RU004320"/>
    </source>
</evidence>
<dbReference type="GO" id="GO:0006515">
    <property type="term" value="P:protein quality control for misfolded or incompletely synthesized proteins"/>
    <property type="evidence" value="ECO:0007669"/>
    <property type="project" value="UniProtKB-UniRule"/>
</dbReference>
<dbReference type="GO" id="GO:0005737">
    <property type="term" value="C:cytoplasm"/>
    <property type="evidence" value="ECO:0007669"/>
    <property type="project" value="UniProtKB-SubCell"/>
</dbReference>
<feature type="binding site" evidence="8">
    <location>
        <position position="82"/>
    </location>
    <ligand>
        <name>tRNA</name>
        <dbReference type="ChEBI" id="CHEBI:17843"/>
    </ligand>
</feature>
<feature type="site" description="Stabilizes the basic form of H active site to accept a proton" evidence="8">
    <location>
        <position position="109"/>
    </location>
</feature>
<dbReference type="InterPro" id="IPR018171">
    <property type="entry name" value="Pept_tRNA_hydro_CS"/>
</dbReference>
<keyword evidence="8" id="KW-0963">Cytoplasm</keyword>
<keyword evidence="3 8" id="KW-0378">Hydrolase</keyword>
<feature type="binding site" evidence="8">
    <location>
        <position position="130"/>
    </location>
    <ligand>
        <name>tRNA</name>
        <dbReference type="ChEBI" id="CHEBI:17843"/>
    </ligand>
</feature>
<dbReference type="PROSITE" id="PS01195">
    <property type="entry name" value="PEPT_TRNA_HYDROL_1"/>
    <property type="match status" value="1"/>
</dbReference>
<dbReference type="GO" id="GO:0072344">
    <property type="term" value="P:rescue of stalled ribosome"/>
    <property type="evidence" value="ECO:0007669"/>
    <property type="project" value="UniProtKB-UniRule"/>
</dbReference>
<evidence type="ECO:0000313" key="12">
    <source>
        <dbReference type="Proteomes" id="UP000315842"/>
    </source>
</evidence>
<evidence type="ECO:0000256" key="7">
    <source>
        <dbReference type="ARBA" id="ARBA00050038"/>
    </source>
</evidence>
<comment type="caution">
    <text evidence="11">The sequence shown here is derived from an EMBL/GenBank/DDBJ whole genome shotgun (WGS) entry which is preliminary data.</text>
</comment>
<feature type="site" description="Discriminates between blocked and unblocked aminoacyl-tRNA" evidence="8">
    <location>
        <position position="13"/>
    </location>
</feature>
<protein>
    <recommendedName>
        <fullName evidence="7 8">Peptidyl-tRNA hydrolase</fullName>
        <shortName evidence="8">Pth</shortName>
        <ecNumber evidence="1 8">3.1.1.29</ecNumber>
    </recommendedName>
</protein>
<dbReference type="RefSeq" id="WP_141320325.1">
    <property type="nucleotide sequence ID" value="NZ_BJLP01000025.1"/>
</dbReference>
<comment type="catalytic activity">
    <reaction evidence="6 8 9">
        <text>an N-acyl-L-alpha-aminoacyl-tRNA + H2O = an N-acyl-L-amino acid + a tRNA + H(+)</text>
        <dbReference type="Rhea" id="RHEA:54448"/>
        <dbReference type="Rhea" id="RHEA-COMP:10123"/>
        <dbReference type="Rhea" id="RHEA-COMP:13883"/>
        <dbReference type="ChEBI" id="CHEBI:15377"/>
        <dbReference type="ChEBI" id="CHEBI:15378"/>
        <dbReference type="ChEBI" id="CHEBI:59874"/>
        <dbReference type="ChEBI" id="CHEBI:78442"/>
        <dbReference type="ChEBI" id="CHEBI:138191"/>
        <dbReference type="EC" id="3.1.1.29"/>
    </reaction>
</comment>
<dbReference type="SUPFAM" id="SSF53178">
    <property type="entry name" value="Peptidyl-tRNA hydrolase-like"/>
    <property type="match status" value="1"/>
</dbReference>
<evidence type="ECO:0000256" key="1">
    <source>
        <dbReference type="ARBA" id="ARBA00013260"/>
    </source>
</evidence>
<comment type="subunit">
    <text evidence="8">Monomer.</text>
</comment>
<accession>A0A4Y3K9V7</accession>
<dbReference type="EC" id="3.1.1.29" evidence="1 8"/>
<dbReference type="NCBIfam" id="TIGR00447">
    <property type="entry name" value="pth"/>
    <property type="match status" value="1"/>
</dbReference>
<comment type="subcellular location">
    <subcellularLocation>
        <location evidence="8">Cytoplasm</location>
    </subcellularLocation>
</comment>
<name>A0A4Y3K9V7_CELUD</name>
<keyword evidence="2 8" id="KW-0820">tRNA-binding</keyword>
<keyword evidence="12" id="KW-1185">Reference proteome</keyword>
<keyword evidence="4 8" id="KW-0694">RNA-binding</keyword>
<evidence type="ECO:0000256" key="6">
    <source>
        <dbReference type="ARBA" id="ARBA00048707"/>
    </source>
</evidence>
<dbReference type="FunFam" id="3.40.50.1470:FF:000001">
    <property type="entry name" value="Peptidyl-tRNA hydrolase"/>
    <property type="match status" value="1"/>
</dbReference>
<dbReference type="Proteomes" id="UP000315842">
    <property type="component" value="Unassembled WGS sequence"/>
</dbReference>
<dbReference type="Gene3D" id="3.40.50.1470">
    <property type="entry name" value="Peptidyl-tRNA hydrolase"/>
    <property type="match status" value="1"/>
</dbReference>
<feature type="active site" description="Proton acceptor" evidence="8">
    <location>
        <position position="23"/>
    </location>
</feature>
<feature type="binding site" evidence="8">
    <location>
        <position position="84"/>
    </location>
    <ligand>
        <name>tRNA</name>
        <dbReference type="ChEBI" id="CHEBI:17843"/>
    </ligand>
</feature>
<evidence type="ECO:0000256" key="8">
    <source>
        <dbReference type="HAMAP-Rule" id="MF_00083"/>
    </source>
</evidence>
<dbReference type="Pfam" id="PF01195">
    <property type="entry name" value="Pept_tRNA_hydro"/>
    <property type="match status" value="1"/>
</dbReference>
<dbReference type="EMBL" id="BJLP01000025">
    <property type="protein sequence ID" value="GEA81259.1"/>
    <property type="molecule type" value="Genomic_DNA"/>
</dbReference>
<feature type="binding site" evidence="8">
    <location>
        <position position="18"/>
    </location>
    <ligand>
        <name>tRNA</name>
        <dbReference type="ChEBI" id="CHEBI:17843"/>
    </ligand>
</feature>
<sequence length="206" mass="21999">MADAPWLVVGLGNPGPQYAGNRHNVGQMVLDELARRTGSSFGARASGLLSRRPQAAVAEARLGTLPGGAPGPRVVLAKPTTYMNVSGGPVAALARYYDVPLERVVMVHDELDIPFADVRLKRGGGEGGHNGLRDTTKALGSKEYVRVRVGIGRPPGRQDPADFVLKDFSKTEAKDLDWLVDRAADAVEAVVLEGLEAAQQRFHTKP</sequence>
<evidence type="ECO:0000256" key="2">
    <source>
        <dbReference type="ARBA" id="ARBA00022555"/>
    </source>
</evidence>
<evidence type="ECO:0000256" key="5">
    <source>
        <dbReference type="ARBA" id="ARBA00038063"/>
    </source>
</evidence>
<evidence type="ECO:0000256" key="9">
    <source>
        <dbReference type="RuleBase" id="RU000673"/>
    </source>
</evidence>
<dbReference type="PROSITE" id="PS01196">
    <property type="entry name" value="PEPT_TRNA_HYDROL_2"/>
    <property type="match status" value="1"/>
</dbReference>
<dbReference type="CDD" id="cd00462">
    <property type="entry name" value="PTH"/>
    <property type="match status" value="1"/>
</dbReference>
<comment type="similarity">
    <text evidence="5 8 10">Belongs to the PTH family.</text>
</comment>
<evidence type="ECO:0000313" key="11">
    <source>
        <dbReference type="EMBL" id="GEA81259.1"/>
    </source>
</evidence>
<dbReference type="PANTHER" id="PTHR17224:SF1">
    <property type="entry name" value="PEPTIDYL-TRNA HYDROLASE"/>
    <property type="match status" value="1"/>
</dbReference>
<dbReference type="AlphaFoldDB" id="A0A4Y3K9V7"/>
<dbReference type="GO" id="GO:0000049">
    <property type="term" value="F:tRNA binding"/>
    <property type="evidence" value="ECO:0007669"/>
    <property type="project" value="UniProtKB-UniRule"/>
</dbReference>
<evidence type="ECO:0000256" key="3">
    <source>
        <dbReference type="ARBA" id="ARBA00022801"/>
    </source>
</evidence>
<gene>
    <name evidence="8 11" type="primary">pth</name>
    <name evidence="11" type="ORF">CUD01_17030</name>
</gene>
<reference evidence="11 12" key="1">
    <citation type="submission" date="2019-06" db="EMBL/GenBank/DDBJ databases">
        <title>Whole genome shotgun sequence of Cellulomonas uda NBRC 3747.</title>
        <authorList>
            <person name="Hosoyama A."/>
            <person name="Uohara A."/>
            <person name="Ohji S."/>
            <person name="Ichikawa N."/>
        </authorList>
    </citation>
    <scope>NUCLEOTIDE SEQUENCE [LARGE SCALE GENOMIC DNA]</scope>
    <source>
        <strain evidence="11 12">NBRC 3747</strain>
    </source>
</reference>
<organism evidence="11 12">
    <name type="scientific">Cellulomonas uda</name>
    <dbReference type="NCBI Taxonomy" id="1714"/>
    <lineage>
        <taxon>Bacteria</taxon>
        <taxon>Bacillati</taxon>
        <taxon>Actinomycetota</taxon>
        <taxon>Actinomycetes</taxon>
        <taxon>Micrococcales</taxon>
        <taxon>Cellulomonadaceae</taxon>
        <taxon>Cellulomonas</taxon>
    </lineage>
</organism>
<evidence type="ECO:0000256" key="4">
    <source>
        <dbReference type="ARBA" id="ARBA00022884"/>
    </source>
</evidence>
<dbReference type="InterPro" id="IPR036416">
    <property type="entry name" value="Pept_tRNA_hydro_sf"/>
</dbReference>
<dbReference type="PANTHER" id="PTHR17224">
    <property type="entry name" value="PEPTIDYL-TRNA HYDROLASE"/>
    <property type="match status" value="1"/>
</dbReference>
<proteinExistence type="inferred from homology"/>
<comment type="function">
    <text evidence="8">Hydrolyzes ribosome-free peptidyl-tRNAs (with 1 or more amino acids incorporated), which drop off the ribosome during protein synthesis, or as a result of ribosome stalling.</text>
</comment>
<comment type="function">
    <text evidence="8">Catalyzes the release of premature peptidyl moieties from peptidyl-tRNA molecules trapped in stalled 50S ribosomal subunits, and thus maintains levels of free tRNAs and 50S ribosomes.</text>
</comment>
<dbReference type="HAMAP" id="MF_00083">
    <property type="entry name" value="Pept_tRNA_hydro_bact"/>
    <property type="match status" value="1"/>
</dbReference>
<dbReference type="GO" id="GO:0004045">
    <property type="term" value="F:peptidyl-tRNA hydrolase activity"/>
    <property type="evidence" value="ECO:0007669"/>
    <property type="project" value="UniProtKB-UniRule"/>
</dbReference>
<dbReference type="InterPro" id="IPR001328">
    <property type="entry name" value="Pept_tRNA_hydro"/>
</dbReference>